<dbReference type="Gene3D" id="2.40.110.10">
    <property type="entry name" value="Butyryl-CoA Dehydrogenase, subunit A, domain 2"/>
    <property type="match status" value="1"/>
</dbReference>
<keyword evidence="3" id="KW-0285">Flavoprotein</keyword>
<dbReference type="EMBL" id="JFZB01000012">
    <property type="protein sequence ID" value="KFI26840.1"/>
    <property type="molecule type" value="Genomic_DNA"/>
</dbReference>
<evidence type="ECO:0000256" key="1">
    <source>
        <dbReference type="ARBA" id="ARBA00001974"/>
    </source>
</evidence>
<dbReference type="InterPro" id="IPR036250">
    <property type="entry name" value="AcylCo_DH-like_C"/>
</dbReference>
<comment type="cofactor">
    <cofactor evidence="1">
        <name>FAD</name>
        <dbReference type="ChEBI" id="CHEBI:57692"/>
    </cofactor>
</comment>
<evidence type="ECO:0000256" key="5">
    <source>
        <dbReference type="ARBA" id="ARBA00023002"/>
    </source>
</evidence>
<proteinExistence type="inferred from homology"/>
<dbReference type="Gene3D" id="1.10.540.10">
    <property type="entry name" value="Acyl-CoA dehydrogenase/oxidase, N-terminal domain"/>
    <property type="match status" value="1"/>
</dbReference>
<dbReference type="GO" id="GO:0003995">
    <property type="term" value="F:acyl-CoA dehydrogenase activity"/>
    <property type="evidence" value="ECO:0007669"/>
    <property type="project" value="TreeGrafter"/>
</dbReference>
<dbReference type="Pfam" id="PF00441">
    <property type="entry name" value="Acyl-CoA_dh_1"/>
    <property type="match status" value="1"/>
</dbReference>
<dbReference type="Pfam" id="PF02771">
    <property type="entry name" value="Acyl-CoA_dh_N"/>
    <property type="match status" value="1"/>
</dbReference>
<evidence type="ECO:0000259" key="7">
    <source>
        <dbReference type="Pfam" id="PF02771"/>
    </source>
</evidence>
<protein>
    <submittedName>
        <fullName evidence="8">Acyl-CoA dehydrogenase</fullName>
    </submittedName>
</protein>
<dbReference type="InterPro" id="IPR009100">
    <property type="entry name" value="AcylCoA_DH/oxidase_NM_dom_sf"/>
</dbReference>
<dbReference type="AlphaFoldDB" id="A0A086XXU0"/>
<comment type="caution">
    <text evidence="8">The sequence shown here is derived from an EMBL/GenBank/DDBJ whole genome shotgun (WGS) entry which is preliminary data.</text>
</comment>
<dbReference type="InterPro" id="IPR037069">
    <property type="entry name" value="AcylCoA_DH/ox_N_sf"/>
</dbReference>
<evidence type="ECO:0000256" key="2">
    <source>
        <dbReference type="ARBA" id="ARBA00009347"/>
    </source>
</evidence>
<evidence type="ECO:0000313" key="9">
    <source>
        <dbReference type="Proteomes" id="UP000028824"/>
    </source>
</evidence>
<dbReference type="InterPro" id="IPR046373">
    <property type="entry name" value="Acyl-CoA_Oxase/DH_mid-dom_sf"/>
</dbReference>
<comment type="similarity">
    <text evidence="2">Belongs to the acyl-CoA dehydrogenase family.</text>
</comment>
<dbReference type="Proteomes" id="UP000028824">
    <property type="component" value="Unassembled WGS sequence"/>
</dbReference>
<dbReference type="STRING" id="1105367.CG50_00820"/>
<evidence type="ECO:0000256" key="4">
    <source>
        <dbReference type="ARBA" id="ARBA00022827"/>
    </source>
</evidence>
<reference evidence="8 9" key="1">
    <citation type="submission" date="2014-03" db="EMBL/GenBank/DDBJ databases">
        <title>Genome of Paenirhodobacter enshiensis DW2-9.</title>
        <authorList>
            <person name="Wang D."/>
            <person name="Wang G."/>
        </authorList>
    </citation>
    <scope>NUCLEOTIDE SEQUENCE [LARGE SCALE GENOMIC DNA]</scope>
    <source>
        <strain evidence="8 9">DW2-9</strain>
    </source>
</reference>
<accession>A0A086XXU0</accession>
<dbReference type="CDD" id="cd00567">
    <property type="entry name" value="ACAD"/>
    <property type="match status" value="1"/>
</dbReference>
<evidence type="ECO:0000313" key="8">
    <source>
        <dbReference type="EMBL" id="KFI26840.1"/>
    </source>
</evidence>
<keyword evidence="5" id="KW-0560">Oxidoreductase</keyword>
<dbReference type="InterPro" id="IPR009075">
    <property type="entry name" value="AcylCo_DH/oxidase_C"/>
</dbReference>
<dbReference type="GO" id="GO:0050660">
    <property type="term" value="F:flavin adenine dinucleotide binding"/>
    <property type="evidence" value="ECO:0007669"/>
    <property type="project" value="InterPro"/>
</dbReference>
<feature type="domain" description="Acyl-CoA dehydrogenase/oxidase N-terminal" evidence="7">
    <location>
        <begin position="6"/>
        <end position="119"/>
    </location>
</feature>
<dbReference type="Gene3D" id="1.20.140.10">
    <property type="entry name" value="Butyryl-CoA Dehydrogenase, subunit A, domain 3"/>
    <property type="match status" value="1"/>
</dbReference>
<feature type="domain" description="Acyl-CoA dehydrogenase/oxidase C-terminal" evidence="6">
    <location>
        <begin position="227"/>
        <end position="375"/>
    </location>
</feature>
<gene>
    <name evidence="8" type="ORF">CG50_00820</name>
</gene>
<dbReference type="PANTHER" id="PTHR43884">
    <property type="entry name" value="ACYL-COA DEHYDROGENASE"/>
    <property type="match status" value="1"/>
</dbReference>
<dbReference type="RefSeq" id="WP_036637037.1">
    <property type="nucleotide sequence ID" value="NZ_JFZB01000012.1"/>
</dbReference>
<name>A0A086XXU0_9RHOB</name>
<dbReference type="SUPFAM" id="SSF47203">
    <property type="entry name" value="Acyl-CoA dehydrogenase C-terminal domain-like"/>
    <property type="match status" value="1"/>
</dbReference>
<sequence length="382" mass="40245">MDFDLTSEQGQLKDSIGRYLAGRYSGLEAREAMRRRPEGRDPALWQGLAELGLLGMPFAEEDGGYGGGPVETMIAMEAIGRSLALEPFLATGVLGAAALRFGASAAQKARLIPEIAAGDLCLSVALTEPGARHDLGHVATRAEETPAGPVLSGRKDLIVWGESADAIVVPARLDTGGVGLFLVDPRGAGAQLSGYAAQDGSRLADLVLDRAPAERLDPVEGSAEDADGLTVIERIAEAGIAALAAEAVGAMEELHRLTVDYLKTRRQFGVPIGSFQALQHKAVDMLLMVEQARSMACYGAMMVEADDPAERRAALSAVKVQINRSARFVGQTAVQLHGGIGMTMEYIGAHYFKRLTVIETQLGDTAFHLARVADAGGLIAAE</sequence>
<organism evidence="8 9">
    <name type="scientific">Paenirhodobacter enshiensis</name>
    <dbReference type="NCBI Taxonomy" id="1105367"/>
    <lineage>
        <taxon>Bacteria</taxon>
        <taxon>Pseudomonadati</taxon>
        <taxon>Pseudomonadota</taxon>
        <taxon>Alphaproteobacteria</taxon>
        <taxon>Rhodobacterales</taxon>
        <taxon>Rhodobacter group</taxon>
        <taxon>Paenirhodobacter</taxon>
    </lineage>
</organism>
<evidence type="ECO:0000259" key="6">
    <source>
        <dbReference type="Pfam" id="PF00441"/>
    </source>
</evidence>
<keyword evidence="9" id="KW-1185">Reference proteome</keyword>
<dbReference type="PANTHER" id="PTHR43884:SF20">
    <property type="entry name" value="ACYL-COA DEHYDROGENASE FADE28"/>
    <property type="match status" value="1"/>
</dbReference>
<evidence type="ECO:0000256" key="3">
    <source>
        <dbReference type="ARBA" id="ARBA00022630"/>
    </source>
</evidence>
<dbReference type="SUPFAM" id="SSF56645">
    <property type="entry name" value="Acyl-CoA dehydrogenase NM domain-like"/>
    <property type="match status" value="1"/>
</dbReference>
<dbReference type="OrthoDB" id="7328575at2"/>
<dbReference type="InterPro" id="IPR013786">
    <property type="entry name" value="AcylCoA_DH/ox_N"/>
</dbReference>
<keyword evidence="4" id="KW-0274">FAD</keyword>
<dbReference type="eggNOG" id="COG1960">
    <property type="taxonomic scope" value="Bacteria"/>
</dbReference>